<gene>
    <name evidence="1" type="ORF">B0A50_08619</name>
</gene>
<dbReference type="EMBL" id="NAJL01000095">
    <property type="protein sequence ID" value="TKA21883.1"/>
    <property type="molecule type" value="Genomic_DNA"/>
</dbReference>
<reference evidence="1 2" key="1">
    <citation type="submission" date="2017-03" db="EMBL/GenBank/DDBJ databases">
        <title>Genomes of endolithic fungi from Antarctica.</title>
        <authorList>
            <person name="Coleine C."/>
            <person name="Masonjones S."/>
            <person name="Stajich J.E."/>
        </authorList>
    </citation>
    <scope>NUCLEOTIDE SEQUENCE [LARGE SCALE GENOMIC DNA]</scope>
    <source>
        <strain evidence="1 2">CCFEE 6315</strain>
    </source>
</reference>
<accession>A0A4U0TJ80</accession>
<protein>
    <submittedName>
        <fullName evidence="1">Uncharacterized protein</fullName>
    </submittedName>
</protein>
<name>A0A4U0TJ80_9PEZI</name>
<proteinExistence type="predicted"/>
<dbReference type="Proteomes" id="UP000308549">
    <property type="component" value="Unassembled WGS sequence"/>
</dbReference>
<evidence type="ECO:0000313" key="2">
    <source>
        <dbReference type="Proteomes" id="UP000308549"/>
    </source>
</evidence>
<dbReference type="OrthoDB" id="4864163at2759"/>
<organism evidence="1 2">
    <name type="scientific">Salinomyces thailandicus</name>
    <dbReference type="NCBI Taxonomy" id="706561"/>
    <lineage>
        <taxon>Eukaryota</taxon>
        <taxon>Fungi</taxon>
        <taxon>Dikarya</taxon>
        <taxon>Ascomycota</taxon>
        <taxon>Pezizomycotina</taxon>
        <taxon>Dothideomycetes</taxon>
        <taxon>Dothideomycetidae</taxon>
        <taxon>Mycosphaerellales</taxon>
        <taxon>Teratosphaeriaceae</taxon>
        <taxon>Salinomyces</taxon>
    </lineage>
</organism>
<keyword evidence="2" id="KW-1185">Reference proteome</keyword>
<comment type="caution">
    <text evidence="1">The sequence shown here is derived from an EMBL/GenBank/DDBJ whole genome shotgun (WGS) entry which is preliminary data.</text>
</comment>
<sequence>MGVPLSFKDRLFLVPELAYASMLQLDERGTEMGNGLVVTSYGGVFDEMPPADTDGSVDEGQYEIQNLQSTAQTVCQHHREHVSAGSDFDKSLFVIFDREEARMQGVLLVNMDPYHGYPDAVRELPDSAIETLASLSISNTDWYTVRETDEEHKTALVPQDWFALYDMTTSRDDSAGAKTAMNYGLQNVGLDEDEEPASVPPKEIYRGVQTETTNIDEIIARHPAAAADENFSENIFAAIDSSYQTEGPLFVRVHPERDSFRCRGPAAGEILMWIFIGFMMWDEAETFAEQQR</sequence>
<dbReference type="AlphaFoldDB" id="A0A4U0TJ80"/>
<evidence type="ECO:0000313" key="1">
    <source>
        <dbReference type="EMBL" id="TKA21883.1"/>
    </source>
</evidence>